<dbReference type="AlphaFoldDB" id="A0A935M2X0"/>
<organism evidence="2 4">
    <name type="scientific">Candidatus Phosphoribacter hodrii</name>
    <dbReference type="NCBI Taxonomy" id="2953743"/>
    <lineage>
        <taxon>Bacteria</taxon>
        <taxon>Bacillati</taxon>
        <taxon>Actinomycetota</taxon>
        <taxon>Actinomycetes</taxon>
        <taxon>Micrococcales</taxon>
        <taxon>Dermatophilaceae</taxon>
        <taxon>Candidatus Phosphoribacter</taxon>
    </lineage>
</organism>
<dbReference type="SUPFAM" id="SSF51735">
    <property type="entry name" value="NAD(P)-binding Rossmann-fold domains"/>
    <property type="match status" value="1"/>
</dbReference>
<dbReference type="InterPro" id="IPR051606">
    <property type="entry name" value="Polyketide_Oxido-like"/>
</dbReference>
<evidence type="ECO:0000313" key="3">
    <source>
        <dbReference type="EMBL" id="MBL0003429.1"/>
    </source>
</evidence>
<dbReference type="PANTHER" id="PTHR43355:SF2">
    <property type="entry name" value="FLAVIN REDUCTASE (NADPH)"/>
    <property type="match status" value="1"/>
</dbReference>
<dbReference type="Pfam" id="PF13460">
    <property type="entry name" value="NAD_binding_10"/>
    <property type="match status" value="1"/>
</dbReference>
<accession>A0A935M2X0</accession>
<dbReference type="GO" id="GO:0016646">
    <property type="term" value="F:oxidoreductase activity, acting on the CH-NH group of donors, NAD or NADP as acceptor"/>
    <property type="evidence" value="ECO:0007669"/>
    <property type="project" value="TreeGrafter"/>
</dbReference>
<dbReference type="EMBL" id="JADJIB010000001">
    <property type="protein sequence ID" value="MBK7272365.1"/>
    <property type="molecule type" value="Genomic_DNA"/>
</dbReference>
<comment type="caution">
    <text evidence="2">The sequence shown here is derived from an EMBL/GenBank/DDBJ whole genome shotgun (WGS) entry which is preliminary data.</text>
</comment>
<sequence length="216" mass="22197">MARITVLGGSGYAGGAIVAEAAKRGHEVTSVSRTAVAAPVAGVEYAVGSALDPAVLDAVTAGRDVVVVALSPRGDMAGKLEGVVEDLIGRLAGGATRLGYVGGASSLLVSEGGPRLWDVSQEHIPADVKPEIETGLRAFELVKASPATLDWFYVSPPADFGSWFNTESKGTYVLGGDVLQRDADGKSTISAADLALAILDEIETPTHHRGRFTAIA</sequence>
<dbReference type="Proteomes" id="UP000886632">
    <property type="component" value="Unassembled WGS sequence"/>
</dbReference>
<evidence type="ECO:0000259" key="1">
    <source>
        <dbReference type="Pfam" id="PF13460"/>
    </source>
</evidence>
<evidence type="ECO:0000313" key="4">
    <source>
        <dbReference type="Proteomes" id="UP000726105"/>
    </source>
</evidence>
<dbReference type="EMBL" id="JADKGK010000011">
    <property type="protein sequence ID" value="MBL0003429.1"/>
    <property type="molecule type" value="Genomic_DNA"/>
</dbReference>
<proteinExistence type="predicted"/>
<feature type="domain" description="NAD(P)-binding" evidence="1">
    <location>
        <begin position="8"/>
        <end position="205"/>
    </location>
</feature>
<gene>
    <name evidence="2" type="ORF">IPI13_04100</name>
    <name evidence="3" type="ORF">IPP00_05390</name>
</gene>
<protein>
    <submittedName>
        <fullName evidence="2">NAD(P)H-binding protein</fullName>
    </submittedName>
</protein>
<dbReference type="PANTHER" id="PTHR43355">
    <property type="entry name" value="FLAVIN REDUCTASE (NADPH)"/>
    <property type="match status" value="1"/>
</dbReference>
<dbReference type="InterPro" id="IPR036291">
    <property type="entry name" value="NAD(P)-bd_dom_sf"/>
</dbReference>
<evidence type="ECO:0000313" key="2">
    <source>
        <dbReference type="EMBL" id="MBK7272365.1"/>
    </source>
</evidence>
<dbReference type="InterPro" id="IPR016040">
    <property type="entry name" value="NAD(P)-bd_dom"/>
</dbReference>
<name>A0A935M2X0_9MICO</name>
<dbReference type="Gene3D" id="3.40.50.720">
    <property type="entry name" value="NAD(P)-binding Rossmann-like Domain"/>
    <property type="match status" value="1"/>
</dbReference>
<reference evidence="2 4" key="1">
    <citation type="submission" date="2020-10" db="EMBL/GenBank/DDBJ databases">
        <title>Connecting structure to function with the recovery of over 1000 high-quality activated sludge metagenome-assembled genomes encoding full-length rRNA genes using long-read sequencing.</title>
        <authorList>
            <person name="Singleton C.M."/>
            <person name="Petriglieri F."/>
            <person name="Kristensen J.M."/>
            <person name="Kirkegaard R.H."/>
            <person name="Michaelsen T.Y."/>
            <person name="Andersen M.H."/>
            <person name="Karst S.M."/>
            <person name="Dueholm M.S."/>
            <person name="Nielsen P.H."/>
            <person name="Albertsen M."/>
        </authorList>
    </citation>
    <scope>NUCLEOTIDE SEQUENCE [LARGE SCALE GENOMIC DNA]</scope>
    <source>
        <strain evidence="2">Ega_18-Q3-R5-49_MAXAC.001</strain>
        <strain evidence="3">Ribe_18-Q3-R11-54_MAXAC.001</strain>
    </source>
</reference>
<dbReference type="Proteomes" id="UP000726105">
    <property type="component" value="Unassembled WGS sequence"/>
</dbReference>